<protein>
    <submittedName>
        <fullName evidence="2">Lysophospholipase L1</fullName>
    </submittedName>
</protein>
<organism evidence="2 3">
    <name type="scientific">Pseudobutyrivibrio xylanivorans</name>
    <dbReference type="NCBI Taxonomy" id="185007"/>
    <lineage>
        <taxon>Bacteria</taxon>
        <taxon>Bacillati</taxon>
        <taxon>Bacillota</taxon>
        <taxon>Clostridia</taxon>
        <taxon>Lachnospirales</taxon>
        <taxon>Lachnospiraceae</taxon>
        <taxon>Pseudobutyrivibrio</taxon>
    </lineage>
</organism>
<dbReference type="PANTHER" id="PTHR30383:SF5">
    <property type="entry name" value="SGNH HYDROLASE-TYPE ESTERASE DOMAIN-CONTAINING PROTEIN"/>
    <property type="match status" value="1"/>
</dbReference>
<dbReference type="Proteomes" id="UP000199428">
    <property type="component" value="Unassembled WGS sequence"/>
</dbReference>
<reference evidence="2 3" key="1">
    <citation type="submission" date="2016-10" db="EMBL/GenBank/DDBJ databases">
        <authorList>
            <person name="de Groot N.N."/>
        </authorList>
    </citation>
    <scope>NUCLEOTIDE SEQUENCE [LARGE SCALE GENOMIC DNA]</scope>
    <source>
        <strain evidence="2 3">DSM 10317</strain>
    </source>
</reference>
<dbReference type="Pfam" id="PF13472">
    <property type="entry name" value="Lipase_GDSL_2"/>
    <property type="match status" value="1"/>
</dbReference>
<dbReference type="Gene3D" id="3.40.50.1110">
    <property type="entry name" value="SGNH hydrolase"/>
    <property type="match status" value="1"/>
</dbReference>
<name>A0A1G5RSQ1_PSEXY</name>
<evidence type="ECO:0000313" key="2">
    <source>
        <dbReference type="EMBL" id="SCZ76838.1"/>
    </source>
</evidence>
<dbReference type="AlphaFoldDB" id="A0A1G5RSQ1"/>
<dbReference type="EMBL" id="FMWK01000002">
    <property type="protein sequence ID" value="SCZ76838.1"/>
    <property type="molecule type" value="Genomic_DNA"/>
</dbReference>
<dbReference type="GO" id="GO:0004622">
    <property type="term" value="F:phosphatidylcholine lysophospholipase activity"/>
    <property type="evidence" value="ECO:0007669"/>
    <property type="project" value="TreeGrafter"/>
</dbReference>
<dbReference type="InterPro" id="IPR036514">
    <property type="entry name" value="SGNH_hydro_sf"/>
</dbReference>
<proteinExistence type="predicted"/>
<gene>
    <name evidence="2" type="ORF">SAMN02910350_00474</name>
</gene>
<evidence type="ECO:0000313" key="3">
    <source>
        <dbReference type="Proteomes" id="UP000199428"/>
    </source>
</evidence>
<dbReference type="SUPFAM" id="SSF52266">
    <property type="entry name" value="SGNH hydrolase"/>
    <property type="match status" value="1"/>
</dbReference>
<dbReference type="RefSeq" id="WP_090160926.1">
    <property type="nucleotide sequence ID" value="NZ_FMWK01000002.1"/>
</dbReference>
<feature type="domain" description="SGNH hydrolase-type esterase" evidence="1">
    <location>
        <begin position="57"/>
        <end position="210"/>
    </location>
</feature>
<dbReference type="PANTHER" id="PTHR30383">
    <property type="entry name" value="THIOESTERASE 1/PROTEASE 1/LYSOPHOSPHOLIPASE L1"/>
    <property type="match status" value="1"/>
</dbReference>
<evidence type="ECO:0000259" key="1">
    <source>
        <dbReference type="Pfam" id="PF13472"/>
    </source>
</evidence>
<accession>A0A1G5RSQ1</accession>
<dbReference type="InterPro" id="IPR051532">
    <property type="entry name" value="Ester_Hydrolysis_Enzymes"/>
</dbReference>
<sequence length="221" mass="25691">MNKEDILDKYFKEEKIGKVKLFAHLNINSKKGQILFVGSSLMEQFPVNEIQQKYNLGKIIYNRGIGGFTIPEMLDAIEEQIFELEPAVIFLNIGTNDISAPEWSKAKFEEDYGKLLRLIKERLPKTRVFLMKYYPVNEEVAESMPGDGYIKAVRNRIERMDTANNVVRDLAQNYGYRYIDVNAGIMNENGQVKKELSKDGIHMWPEAYEIIFENMKSYILE</sequence>
<dbReference type="InterPro" id="IPR013830">
    <property type="entry name" value="SGNH_hydro"/>
</dbReference>